<name>A0A542X987_9MICO</name>
<dbReference type="AlphaFoldDB" id="A0A542X987"/>
<organism evidence="1 2">
    <name type="scientific">Barrientosiimonas humi</name>
    <dbReference type="NCBI Taxonomy" id="999931"/>
    <lineage>
        <taxon>Bacteria</taxon>
        <taxon>Bacillati</taxon>
        <taxon>Actinomycetota</taxon>
        <taxon>Actinomycetes</taxon>
        <taxon>Micrococcales</taxon>
        <taxon>Dermacoccaceae</taxon>
        <taxon>Barrientosiimonas</taxon>
    </lineage>
</organism>
<comment type="caution">
    <text evidence="1">The sequence shown here is derived from an EMBL/GenBank/DDBJ whole genome shotgun (WGS) entry which is preliminary data.</text>
</comment>
<dbReference type="RefSeq" id="WP_142004508.1">
    <property type="nucleotide sequence ID" value="NZ_CAJTBP010000001.1"/>
</dbReference>
<evidence type="ECO:0000313" key="2">
    <source>
        <dbReference type="Proteomes" id="UP000318336"/>
    </source>
</evidence>
<protein>
    <recommendedName>
        <fullName evidence="3">Ribosomal L7/L12-like protein</fullName>
    </recommendedName>
</protein>
<keyword evidence="2" id="KW-1185">Reference proteome</keyword>
<evidence type="ECO:0008006" key="3">
    <source>
        <dbReference type="Google" id="ProtNLM"/>
    </source>
</evidence>
<dbReference type="Proteomes" id="UP000318336">
    <property type="component" value="Unassembled WGS sequence"/>
</dbReference>
<dbReference type="EMBL" id="VFOK01000001">
    <property type="protein sequence ID" value="TQL32407.1"/>
    <property type="molecule type" value="Genomic_DNA"/>
</dbReference>
<accession>A0A542X987</accession>
<gene>
    <name evidence="1" type="ORF">FB554_0532</name>
</gene>
<dbReference type="Gene3D" id="3.30.1390.10">
    <property type="match status" value="1"/>
</dbReference>
<dbReference type="InterPro" id="IPR014719">
    <property type="entry name" value="Ribosomal_bL12_C/ClpS-like"/>
</dbReference>
<dbReference type="OrthoDB" id="3298842at2"/>
<reference evidence="1 2" key="1">
    <citation type="submission" date="2019-06" db="EMBL/GenBank/DDBJ databases">
        <title>Sequencing the genomes of 1000 actinobacteria strains.</title>
        <authorList>
            <person name="Klenk H.-P."/>
        </authorList>
    </citation>
    <scope>NUCLEOTIDE SEQUENCE [LARGE SCALE GENOMIC DNA]</scope>
    <source>
        <strain evidence="1 2">DSM 24617</strain>
    </source>
</reference>
<sequence>MVFGGADRRRIERLERQLREQHRLLLAMAERLGVDPRELDDPFAPSRDVRRLVEEGQTIGAIKQHRQDTGVGLAEAKEAVEAYARSRGE</sequence>
<proteinExistence type="predicted"/>
<evidence type="ECO:0000313" key="1">
    <source>
        <dbReference type="EMBL" id="TQL32407.1"/>
    </source>
</evidence>